<dbReference type="AlphaFoldDB" id="A0A0F9HX57"/>
<sequence length="50" mass="5806">MDRKGIDTGNLRSVECKECRVSLSEWKYESVYTECPLCGCKELSRTEWGE</sequence>
<protein>
    <submittedName>
        <fullName evidence="1">Uncharacterized protein</fullName>
    </submittedName>
</protein>
<organism evidence="1">
    <name type="scientific">marine sediment metagenome</name>
    <dbReference type="NCBI Taxonomy" id="412755"/>
    <lineage>
        <taxon>unclassified sequences</taxon>
        <taxon>metagenomes</taxon>
        <taxon>ecological metagenomes</taxon>
    </lineage>
</organism>
<dbReference type="EMBL" id="LAZR01023090">
    <property type="protein sequence ID" value="KKL79692.1"/>
    <property type="molecule type" value="Genomic_DNA"/>
</dbReference>
<evidence type="ECO:0000313" key="1">
    <source>
        <dbReference type="EMBL" id="KKL79692.1"/>
    </source>
</evidence>
<gene>
    <name evidence="1" type="ORF">LCGC14_2012250</name>
</gene>
<comment type="caution">
    <text evidence="1">The sequence shown here is derived from an EMBL/GenBank/DDBJ whole genome shotgun (WGS) entry which is preliminary data.</text>
</comment>
<name>A0A0F9HX57_9ZZZZ</name>
<reference evidence="1" key="1">
    <citation type="journal article" date="2015" name="Nature">
        <title>Complex archaea that bridge the gap between prokaryotes and eukaryotes.</title>
        <authorList>
            <person name="Spang A."/>
            <person name="Saw J.H."/>
            <person name="Jorgensen S.L."/>
            <person name="Zaremba-Niedzwiedzka K."/>
            <person name="Martijn J."/>
            <person name="Lind A.E."/>
            <person name="van Eijk R."/>
            <person name="Schleper C."/>
            <person name="Guy L."/>
            <person name="Ettema T.J."/>
        </authorList>
    </citation>
    <scope>NUCLEOTIDE SEQUENCE</scope>
</reference>
<proteinExistence type="predicted"/>
<accession>A0A0F9HX57</accession>